<keyword evidence="2" id="KW-0378">Hydrolase</keyword>
<dbReference type="Gene3D" id="3.60.21.10">
    <property type="match status" value="1"/>
</dbReference>
<evidence type="ECO:0000313" key="6">
    <source>
        <dbReference type="EMBL" id="RNI39879.1"/>
    </source>
</evidence>
<dbReference type="InterPro" id="IPR004843">
    <property type="entry name" value="Calcineurin-like_PHP"/>
</dbReference>
<gene>
    <name evidence="6" type="ORF">EFY79_00825</name>
</gene>
<evidence type="ECO:0000259" key="5">
    <source>
        <dbReference type="Pfam" id="PF02872"/>
    </source>
</evidence>
<keyword evidence="7" id="KW-1185">Reference proteome</keyword>
<dbReference type="SUPFAM" id="SSF55816">
    <property type="entry name" value="5'-nucleotidase (syn. UDP-sugar hydrolase), C-terminal domain"/>
    <property type="match status" value="1"/>
</dbReference>
<comment type="caution">
    <text evidence="6">The sequence shown here is derived from an EMBL/GenBank/DDBJ whole genome shotgun (WGS) entry which is preliminary data.</text>
</comment>
<feature type="domain" description="Calcineurin-like phosphoesterase" evidence="4">
    <location>
        <begin position="172"/>
        <end position="388"/>
    </location>
</feature>
<comment type="similarity">
    <text evidence="2">Belongs to the 5'-nucleotidase family.</text>
</comment>
<keyword evidence="2" id="KW-0547">Nucleotide-binding</keyword>
<keyword evidence="3" id="KW-1133">Transmembrane helix</keyword>
<feature type="transmembrane region" description="Helical" evidence="3">
    <location>
        <begin position="36"/>
        <end position="56"/>
    </location>
</feature>
<dbReference type="InterPro" id="IPR029052">
    <property type="entry name" value="Metallo-depent_PP-like"/>
</dbReference>
<dbReference type="InterPro" id="IPR006179">
    <property type="entry name" value="5_nucleotidase/apyrase"/>
</dbReference>
<feature type="transmembrane region" description="Helical" evidence="3">
    <location>
        <begin position="127"/>
        <end position="145"/>
    </location>
</feature>
<proteinExistence type="inferred from homology"/>
<dbReference type="GO" id="GO:0008768">
    <property type="term" value="F:UDP-sugar diphosphatase activity"/>
    <property type="evidence" value="ECO:0007669"/>
    <property type="project" value="TreeGrafter"/>
</dbReference>
<dbReference type="PANTHER" id="PTHR11575">
    <property type="entry name" value="5'-NUCLEOTIDASE-RELATED"/>
    <property type="match status" value="1"/>
</dbReference>
<organism evidence="6 7">
    <name type="scientific">Hanamia caeni</name>
    <dbReference type="NCBI Taxonomy" id="2294116"/>
    <lineage>
        <taxon>Bacteria</taxon>
        <taxon>Pseudomonadati</taxon>
        <taxon>Bacteroidota</taxon>
        <taxon>Chitinophagia</taxon>
        <taxon>Chitinophagales</taxon>
        <taxon>Chitinophagaceae</taxon>
        <taxon>Hanamia</taxon>
    </lineage>
</organism>
<dbReference type="AlphaFoldDB" id="A0A3M9NQ16"/>
<evidence type="ECO:0000313" key="7">
    <source>
        <dbReference type="Proteomes" id="UP000267223"/>
    </source>
</evidence>
<dbReference type="GO" id="GO:0008253">
    <property type="term" value="F:5'-nucleotidase activity"/>
    <property type="evidence" value="ECO:0007669"/>
    <property type="project" value="TreeGrafter"/>
</dbReference>
<accession>A0A3M9NQ16</accession>
<name>A0A3M9NQ16_9BACT</name>
<dbReference type="PANTHER" id="PTHR11575:SF24">
    <property type="entry name" value="5'-NUCLEOTIDASE"/>
    <property type="match status" value="1"/>
</dbReference>
<evidence type="ECO:0000256" key="2">
    <source>
        <dbReference type="RuleBase" id="RU362119"/>
    </source>
</evidence>
<feature type="domain" description="5'-Nucleotidase C-terminal" evidence="5">
    <location>
        <begin position="481"/>
        <end position="575"/>
    </location>
</feature>
<reference evidence="6 7" key="1">
    <citation type="submission" date="2018-11" db="EMBL/GenBank/DDBJ databases">
        <title>Draft genome sequence of Ferruginibacter sp. BO-59.</title>
        <authorList>
            <person name="Im W.T."/>
        </authorList>
    </citation>
    <scope>NUCLEOTIDE SEQUENCE [LARGE SCALE GENOMIC DNA]</scope>
    <source>
        <strain evidence="6 7">BO-59</strain>
    </source>
</reference>
<feature type="transmembrane region" description="Helical" evidence="3">
    <location>
        <begin position="68"/>
        <end position="87"/>
    </location>
</feature>
<keyword evidence="1" id="KW-0732">Signal</keyword>
<evidence type="ECO:0000259" key="4">
    <source>
        <dbReference type="Pfam" id="PF00149"/>
    </source>
</evidence>
<dbReference type="Proteomes" id="UP000267223">
    <property type="component" value="Unassembled WGS sequence"/>
</dbReference>
<dbReference type="InterPro" id="IPR036907">
    <property type="entry name" value="5'-Nucleotdase_C_sf"/>
</dbReference>
<evidence type="ECO:0000256" key="1">
    <source>
        <dbReference type="ARBA" id="ARBA00022729"/>
    </source>
</evidence>
<keyword evidence="3" id="KW-0472">Membrane</keyword>
<dbReference type="OrthoDB" id="9801679at2"/>
<dbReference type="PRINTS" id="PR01607">
    <property type="entry name" value="APYRASEFAMLY"/>
</dbReference>
<dbReference type="RefSeq" id="WP_123118770.1">
    <property type="nucleotide sequence ID" value="NZ_RJJR01000001.1"/>
</dbReference>
<keyword evidence="3" id="KW-0812">Transmembrane</keyword>
<evidence type="ECO:0000256" key="3">
    <source>
        <dbReference type="SAM" id="Phobius"/>
    </source>
</evidence>
<protein>
    <submittedName>
        <fullName evidence="6">Bifunctional metallophosphatase/5'-nucleotidase</fullName>
    </submittedName>
</protein>
<dbReference type="Pfam" id="PF02872">
    <property type="entry name" value="5_nucleotid_C"/>
    <property type="match status" value="1"/>
</dbReference>
<dbReference type="Gene3D" id="3.90.780.10">
    <property type="entry name" value="5'-Nucleotidase, C-terminal domain"/>
    <property type="match status" value="1"/>
</dbReference>
<dbReference type="SUPFAM" id="SSF56300">
    <property type="entry name" value="Metallo-dependent phosphatases"/>
    <property type="match status" value="1"/>
</dbReference>
<dbReference type="GO" id="GO:0009166">
    <property type="term" value="P:nucleotide catabolic process"/>
    <property type="evidence" value="ECO:0007669"/>
    <property type="project" value="InterPro"/>
</dbReference>
<dbReference type="GO" id="GO:0000166">
    <property type="term" value="F:nucleotide binding"/>
    <property type="evidence" value="ECO:0007669"/>
    <property type="project" value="UniProtKB-KW"/>
</dbReference>
<dbReference type="EMBL" id="RJJR01000001">
    <property type="protein sequence ID" value="RNI39879.1"/>
    <property type="molecule type" value="Genomic_DNA"/>
</dbReference>
<dbReference type="GO" id="GO:0030288">
    <property type="term" value="C:outer membrane-bounded periplasmic space"/>
    <property type="evidence" value="ECO:0007669"/>
    <property type="project" value="TreeGrafter"/>
</dbReference>
<dbReference type="Pfam" id="PF00149">
    <property type="entry name" value="Metallophos"/>
    <property type="match status" value="1"/>
</dbReference>
<sequence>MPDDQEKIDAQIRLEMEQKESYNTLTKRYKALSKSFLTAASFGAAFIFMIIIIFKFSNSDFLSAYQYFFIFISLFAFCISIALHWQYQTLSNDDLSDFSPNISLLAKNQRLGNRLAKNRTTVYNNNAFFYIGVFSFLLAILLWLIPSNNNRLCKKTVTQVSKNDVKITVDLLQINDVYEIAPLDNDMVGGMARIATLKKQFQHQNENTFLLMAGDFLSPSVFNSVRSPLNEKVAGKQMIAAMNVAGVDLAVFGNHEFDVSYNVLQQRINESSFQWVSSNVYHKSASGNIPFQKNKVDIPTSWKKTFFNDVGTSFTIGFFGVTIPDNKGGDPEYVSYDSTLYAARKMYKVLAPDCDAVIAITHQDVKEDSMLAVAIPQLTAIIGGHEHDMQFENVGHVIISKAHSNARSVFHLKLLLNRRNNTTITSIVQELIPVDTTIKQDYLTKIICSRWMDVAKEYFKKAGFSPDLEVCKNFTSTLDGKDASVRNGSTNLSKLITDAMLWAGESKGCDVSILNSGAIRVDDFITSPITQYAVLRALPYEGKICIVKMKGWFLKKLNDSAAHLKNEGAFLQYSFKNDKPIADSVTNKIAIGDYLISGKQSKLNYLKEGTPGIIGTVIFPLPADSNLFDVRKAVINYMKAYCGKKELNKYRE</sequence>
<dbReference type="InterPro" id="IPR008334">
    <property type="entry name" value="5'-Nucleotdase_C"/>
</dbReference>